<evidence type="ECO:0000313" key="3">
    <source>
        <dbReference type="Proteomes" id="UP000623678"/>
    </source>
</evidence>
<dbReference type="InterPro" id="IPR050312">
    <property type="entry name" value="IolE/XylAMocC-like"/>
</dbReference>
<organism evidence="2 3">
    <name type="scientific">Youxingia wuxianensis</name>
    <dbReference type="NCBI Taxonomy" id="2763678"/>
    <lineage>
        <taxon>Bacteria</taxon>
        <taxon>Bacillati</taxon>
        <taxon>Bacillota</taxon>
        <taxon>Clostridia</taxon>
        <taxon>Eubacteriales</taxon>
        <taxon>Oscillospiraceae</taxon>
        <taxon>Youxingia</taxon>
    </lineage>
</organism>
<accession>A0A926IH91</accession>
<dbReference type="PANTHER" id="PTHR12110">
    <property type="entry name" value="HYDROXYPYRUVATE ISOMERASE"/>
    <property type="match status" value="1"/>
</dbReference>
<gene>
    <name evidence="2" type="ORF">H8705_04795</name>
</gene>
<dbReference type="SUPFAM" id="SSF51658">
    <property type="entry name" value="Xylose isomerase-like"/>
    <property type="match status" value="1"/>
</dbReference>
<feature type="domain" description="Xylose isomerase-like TIM barrel" evidence="1">
    <location>
        <begin position="19"/>
        <end position="255"/>
    </location>
</feature>
<dbReference type="InterPro" id="IPR036237">
    <property type="entry name" value="Xyl_isomerase-like_sf"/>
</dbReference>
<dbReference type="RefSeq" id="WP_262394683.1">
    <property type="nucleotide sequence ID" value="NZ_JACRTD010000003.1"/>
</dbReference>
<sequence length="273" mass="31496">MKLSFFSASMERYPIERVFQAAQEFGYEAMELWGGRPHAYAPDLADGDVKKVKQLSKDYRLPIISFEPDMVTLSWKDPRWHKENMDYYKVCLDMISELECPYMVLAALHAEFGNNYKDDWNQLIDSVGILAQHAEKRGVTILLETIAQFEGYLMHRCDDIIRVMDEVKSPYVKGMLDMLTAITANEPSSEYFEKLGKDLKHIHLVDGKKDNEAHLIAGDGELPFEEVLAMIHSYGYDGYCSLEHFDEYRGEPILFNHQAIRRVRAALQNIGLE</sequence>
<reference evidence="2" key="1">
    <citation type="submission" date="2020-08" db="EMBL/GenBank/DDBJ databases">
        <title>Genome public.</title>
        <authorList>
            <person name="Liu C."/>
            <person name="Sun Q."/>
        </authorList>
    </citation>
    <scope>NUCLEOTIDE SEQUENCE</scope>
    <source>
        <strain evidence="2">NSJ-64</strain>
    </source>
</reference>
<keyword evidence="3" id="KW-1185">Reference proteome</keyword>
<proteinExistence type="predicted"/>
<dbReference type="InterPro" id="IPR013022">
    <property type="entry name" value="Xyl_isomerase-like_TIM-brl"/>
</dbReference>
<protein>
    <submittedName>
        <fullName evidence="2">TIM barrel protein</fullName>
    </submittedName>
</protein>
<dbReference type="Proteomes" id="UP000623678">
    <property type="component" value="Unassembled WGS sequence"/>
</dbReference>
<evidence type="ECO:0000313" key="2">
    <source>
        <dbReference type="EMBL" id="MBC8584895.1"/>
    </source>
</evidence>
<evidence type="ECO:0000259" key="1">
    <source>
        <dbReference type="Pfam" id="PF01261"/>
    </source>
</evidence>
<comment type="caution">
    <text evidence="2">The sequence shown here is derived from an EMBL/GenBank/DDBJ whole genome shotgun (WGS) entry which is preliminary data.</text>
</comment>
<name>A0A926IH91_9FIRM</name>
<dbReference type="Gene3D" id="3.20.20.150">
    <property type="entry name" value="Divalent-metal-dependent TIM barrel enzymes"/>
    <property type="match status" value="1"/>
</dbReference>
<dbReference type="AlphaFoldDB" id="A0A926IH91"/>
<dbReference type="EMBL" id="JACRTD010000003">
    <property type="protein sequence ID" value="MBC8584895.1"/>
    <property type="molecule type" value="Genomic_DNA"/>
</dbReference>
<dbReference type="Pfam" id="PF01261">
    <property type="entry name" value="AP_endonuc_2"/>
    <property type="match status" value="1"/>
</dbReference>